<proteinExistence type="predicted"/>
<name>A0ABT7MTT6_9MICO</name>
<reference evidence="1 2" key="1">
    <citation type="submission" date="2023-06" db="EMBL/GenBank/DDBJ databases">
        <title>Microbacterium sp. nov., isolated from a waste landfill.</title>
        <authorList>
            <person name="Wen W."/>
        </authorList>
    </citation>
    <scope>NUCLEOTIDE SEQUENCE [LARGE SCALE GENOMIC DNA]</scope>
    <source>
        <strain evidence="1 2">ASV49</strain>
    </source>
</reference>
<protein>
    <submittedName>
        <fullName evidence="1">Flagellar assembly protein FliW</fullName>
    </submittedName>
</protein>
<evidence type="ECO:0000313" key="2">
    <source>
        <dbReference type="Proteomes" id="UP001235064"/>
    </source>
</evidence>
<dbReference type="InterPro" id="IPR024046">
    <property type="entry name" value="Flagellar_assmbl_FliW_dom_sf"/>
</dbReference>
<dbReference type="SUPFAM" id="SSF141457">
    <property type="entry name" value="BH3618-like"/>
    <property type="match status" value="1"/>
</dbReference>
<dbReference type="RefSeq" id="WP_286285702.1">
    <property type="nucleotide sequence ID" value="NZ_JASXSZ010000001.1"/>
</dbReference>
<sequence length="134" mass="14197">MSATATVTVLDVEFVSPPPGLHPYTSFRLSRIPGAEGLYALRSAGDEVRLFLLDPTSGVHGYEPQLPAGLRAEIGASDPRDAMVLVVANPSDDGVYLNLRAPVVVHRGTGRAVQVVLEDQGLPIRVQLGASEAR</sequence>
<dbReference type="InterPro" id="IPR003775">
    <property type="entry name" value="Flagellar_assembly_factor_FliW"/>
</dbReference>
<comment type="caution">
    <text evidence="1">The sequence shown here is derived from an EMBL/GenBank/DDBJ whole genome shotgun (WGS) entry which is preliminary data.</text>
</comment>
<keyword evidence="1" id="KW-0966">Cell projection</keyword>
<gene>
    <name evidence="1" type="ORF">QSV35_00785</name>
</gene>
<dbReference type="Gene3D" id="2.30.290.10">
    <property type="entry name" value="BH3618-like"/>
    <property type="match status" value="1"/>
</dbReference>
<evidence type="ECO:0000313" key="1">
    <source>
        <dbReference type="EMBL" id="MDL9977854.1"/>
    </source>
</evidence>
<organism evidence="1 2">
    <name type="scientific">Microbacterium candidum</name>
    <dbReference type="NCBI Taxonomy" id="3041922"/>
    <lineage>
        <taxon>Bacteria</taxon>
        <taxon>Bacillati</taxon>
        <taxon>Actinomycetota</taxon>
        <taxon>Actinomycetes</taxon>
        <taxon>Micrococcales</taxon>
        <taxon>Microbacteriaceae</taxon>
        <taxon>Microbacterium</taxon>
    </lineage>
</organism>
<dbReference type="Pfam" id="PF02623">
    <property type="entry name" value="FliW"/>
    <property type="match status" value="1"/>
</dbReference>
<keyword evidence="2" id="KW-1185">Reference proteome</keyword>
<keyword evidence="1" id="KW-0282">Flagellum</keyword>
<dbReference type="Proteomes" id="UP001235064">
    <property type="component" value="Unassembled WGS sequence"/>
</dbReference>
<accession>A0ABT7MTT6</accession>
<dbReference type="EMBL" id="JASXSZ010000001">
    <property type="protein sequence ID" value="MDL9977854.1"/>
    <property type="molecule type" value="Genomic_DNA"/>
</dbReference>
<keyword evidence="1" id="KW-0969">Cilium</keyword>